<keyword evidence="5" id="KW-1185">Reference proteome</keyword>
<proteinExistence type="predicted"/>
<dbReference type="AlphaFoldDB" id="A0A2U2XCY3"/>
<dbReference type="Pfam" id="PF18962">
    <property type="entry name" value="Por_Secre_tail"/>
    <property type="match status" value="1"/>
</dbReference>
<gene>
    <name evidence="4" type="ORF">DIT68_08455</name>
</gene>
<reference evidence="4 5" key="2">
    <citation type="submission" date="2018-05" db="EMBL/GenBank/DDBJ databases">
        <authorList>
            <person name="Lanie J.A."/>
            <person name="Ng W.-L."/>
            <person name="Kazmierczak K.M."/>
            <person name="Andrzejewski T.M."/>
            <person name="Davidsen T.M."/>
            <person name="Wayne K.J."/>
            <person name="Tettelin H."/>
            <person name="Glass J.I."/>
            <person name="Rusch D."/>
            <person name="Podicherti R."/>
            <person name="Tsui H.-C.T."/>
            <person name="Winkler M.E."/>
        </authorList>
    </citation>
    <scope>NUCLEOTIDE SEQUENCE [LARGE SCALE GENOMIC DNA]</scope>
    <source>
        <strain evidence="4 5">C305</strain>
    </source>
</reference>
<dbReference type="InterPro" id="IPR026444">
    <property type="entry name" value="Secre_tail"/>
</dbReference>
<sequence>MKNLLYILVIVFSLPLHSQWVTVKGENYHNHSAYDQFTIDPYTNSMWCVSLYFTTVFDSDGNFTTFDENELGDREPGDEIYFGFTPGHIFFTKKLFGLYSFNNYQKQLLYQSNSFNEITNDIDTLFVTSSNDYLLKYRLGIGAENTTLNATQCAAKNGQLYTNRGAYFYVENSIDSWLGNDTFYLTGATDVMEFGNESDTIYLGFVFGISKFHNGIGYDTITPNNTTNMPSPNVLEIEFDKDNNLWVAFGDANDDFFALGKLEGDTWSEVYTAANSPIDFDEFYGFEFDTLGNIWVSSGKDLHTLENSNSPGWLSNEEFTISVPRISVYPNPVKDILNIQLPAHVQKAEVLISDINGKAVKKQTINSQEVVQIDIDRLEKGIYILNVVGEENQWQEKIIKK</sequence>
<dbReference type="NCBIfam" id="TIGR04183">
    <property type="entry name" value="Por_Secre_tail"/>
    <property type="match status" value="1"/>
</dbReference>
<accession>A0A2U2XCY3</accession>
<comment type="caution">
    <text evidence="4">The sequence shown here is derived from an EMBL/GenBank/DDBJ whole genome shotgun (WGS) entry which is preliminary data.</text>
</comment>
<evidence type="ECO:0000313" key="5">
    <source>
        <dbReference type="Proteomes" id="UP000245370"/>
    </source>
</evidence>
<dbReference type="RefSeq" id="WP_109359361.1">
    <property type="nucleotide sequence ID" value="NZ_QFRJ01000005.1"/>
</dbReference>
<evidence type="ECO:0000256" key="2">
    <source>
        <dbReference type="SAM" id="SignalP"/>
    </source>
</evidence>
<feature type="signal peptide" evidence="2">
    <location>
        <begin position="1"/>
        <end position="18"/>
    </location>
</feature>
<evidence type="ECO:0000313" key="4">
    <source>
        <dbReference type="EMBL" id="PWH85656.1"/>
    </source>
</evidence>
<dbReference type="Gene3D" id="2.60.40.3080">
    <property type="match status" value="1"/>
</dbReference>
<organism evidence="4 5">
    <name type="scientific">Brumimicrobium oceani</name>
    <dbReference type="NCBI Taxonomy" id="2100725"/>
    <lineage>
        <taxon>Bacteria</taxon>
        <taxon>Pseudomonadati</taxon>
        <taxon>Bacteroidota</taxon>
        <taxon>Flavobacteriia</taxon>
        <taxon>Flavobacteriales</taxon>
        <taxon>Crocinitomicaceae</taxon>
        <taxon>Brumimicrobium</taxon>
    </lineage>
</organism>
<evidence type="ECO:0000259" key="3">
    <source>
        <dbReference type="Pfam" id="PF18962"/>
    </source>
</evidence>
<feature type="domain" description="Secretion system C-terminal sorting" evidence="3">
    <location>
        <begin position="328"/>
        <end position="399"/>
    </location>
</feature>
<name>A0A2U2XCY3_9FLAO</name>
<dbReference type="EMBL" id="QFRJ01000005">
    <property type="protein sequence ID" value="PWH85656.1"/>
    <property type="molecule type" value="Genomic_DNA"/>
</dbReference>
<feature type="chain" id="PRO_5015403372" description="Secretion system C-terminal sorting domain-containing protein" evidence="2">
    <location>
        <begin position="19"/>
        <end position="401"/>
    </location>
</feature>
<dbReference type="OrthoDB" id="1377410at2"/>
<keyword evidence="1 2" id="KW-0732">Signal</keyword>
<reference evidence="4 5" key="1">
    <citation type="submission" date="2018-05" db="EMBL/GenBank/DDBJ databases">
        <title>Brumimicrobium oceani sp. nov., isolated from coastal sediment.</title>
        <authorList>
            <person name="Kou Y."/>
        </authorList>
    </citation>
    <scope>NUCLEOTIDE SEQUENCE [LARGE SCALE GENOMIC DNA]</scope>
    <source>
        <strain evidence="4 5">C305</strain>
    </source>
</reference>
<protein>
    <recommendedName>
        <fullName evidence="3">Secretion system C-terminal sorting domain-containing protein</fullName>
    </recommendedName>
</protein>
<evidence type="ECO:0000256" key="1">
    <source>
        <dbReference type="ARBA" id="ARBA00022729"/>
    </source>
</evidence>
<dbReference type="Proteomes" id="UP000245370">
    <property type="component" value="Unassembled WGS sequence"/>
</dbReference>